<protein>
    <submittedName>
        <fullName evidence="2">PQQ-dependent sugar dehydrogenase</fullName>
    </submittedName>
</protein>
<evidence type="ECO:0000313" key="3">
    <source>
        <dbReference type="Proteomes" id="UP001612415"/>
    </source>
</evidence>
<name>A0ABW7YA51_STRCE</name>
<dbReference type="InterPro" id="IPR011041">
    <property type="entry name" value="Quinoprot_gluc/sorb_DH_b-prop"/>
</dbReference>
<gene>
    <name evidence="2" type="ORF">ACIA8P_29875</name>
</gene>
<organism evidence="2 3">
    <name type="scientific">Streptomyces cellulosae</name>
    <dbReference type="NCBI Taxonomy" id="1968"/>
    <lineage>
        <taxon>Bacteria</taxon>
        <taxon>Bacillati</taxon>
        <taxon>Actinomycetota</taxon>
        <taxon>Actinomycetes</taxon>
        <taxon>Kitasatosporales</taxon>
        <taxon>Streptomycetaceae</taxon>
        <taxon>Streptomyces</taxon>
    </lineage>
</organism>
<dbReference type="RefSeq" id="WP_398659336.1">
    <property type="nucleotide sequence ID" value="NZ_JBITDC010000012.1"/>
</dbReference>
<dbReference type="Pfam" id="PF07995">
    <property type="entry name" value="GSDH"/>
    <property type="match status" value="1"/>
</dbReference>
<evidence type="ECO:0000313" key="2">
    <source>
        <dbReference type="EMBL" id="MFI5678823.1"/>
    </source>
</evidence>
<dbReference type="Proteomes" id="UP001612415">
    <property type="component" value="Unassembled WGS sequence"/>
</dbReference>
<reference evidence="2 3" key="1">
    <citation type="submission" date="2024-10" db="EMBL/GenBank/DDBJ databases">
        <title>The Natural Products Discovery Center: Release of the First 8490 Sequenced Strains for Exploring Actinobacteria Biosynthetic Diversity.</title>
        <authorList>
            <person name="Kalkreuter E."/>
            <person name="Kautsar S.A."/>
            <person name="Yang D."/>
            <person name="Bader C.D."/>
            <person name="Teijaro C.N."/>
            <person name="Fluegel L."/>
            <person name="Davis C.M."/>
            <person name="Simpson J.R."/>
            <person name="Lauterbach L."/>
            <person name="Steele A.D."/>
            <person name="Gui C."/>
            <person name="Meng S."/>
            <person name="Li G."/>
            <person name="Viehrig K."/>
            <person name="Ye F."/>
            <person name="Su P."/>
            <person name="Kiefer A.F."/>
            <person name="Nichols A."/>
            <person name="Cepeda A.J."/>
            <person name="Yan W."/>
            <person name="Fan B."/>
            <person name="Jiang Y."/>
            <person name="Adhikari A."/>
            <person name="Zheng C.-J."/>
            <person name="Schuster L."/>
            <person name="Cowan T.M."/>
            <person name="Smanski M.J."/>
            <person name="Chevrette M.G."/>
            <person name="De Carvalho L.P.S."/>
            <person name="Shen B."/>
        </authorList>
    </citation>
    <scope>NUCLEOTIDE SEQUENCE [LARGE SCALE GENOMIC DNA]</scope>
    <source>
        <strain evidence="2 3">NPDC051599</strain>
    </source>
</reference>
<dbReference type="Gene3D" id="2.120.10.30">
    <property type="entry name" value="TolB, C-terminal domain"/>
    <property type="match status" value="1"/>
</dbReference>
<feature type="domain" description="Glucose/Sorbosone dehydrogenase" evidence="1">
    <location>
        <begin position="35"/>
        <end position="131"/>
    </location>
</feature>
<sequence length="148" mass="15715">MTTGPDKHEPNHCPRTSVLRPQTVDTRVPARGGDATLVGVVPDVDVSSEAGLLGIVESSTFNDDRTVFASGPGAEENRIVALTIADDYASLAVGRVRLDGIRTADRHHGGPLVIGPDGMLWIGTGDDFEPENGLFPIQGVDDLRTRMT</sequence>
<dbReference type="EMBL" id="JBITDC010000012">
    <property type="protein sequence ID" value="MFI5678823.1"/>
    <property type="molecule type" value="Genomic_DNA"/>
</dbReference>
<keyword evidence="3" id="KW-1185">Reference proteome</keyword>
<comment type="caution">
    <text evidence="2">The sequence shown here is derived from an EMBL/GenBank/DDBJ whole genome shotgun (WGS) entry which is preliminary data.</text>
</comment>
<accession>A0ABW7YA51</accession>
<dbReference type="SUPFAM" id="SSF50952">
    <property type="entry name" value="Soluble quinoprotein glucose dehydrogenase"/>
    <property type="match status" value="1"/>
</dbReference>
<dbReference type="InterPro" id="IPR011042">
    <property type="entry name" value="6-blade_b-propeller_TolB-like"/>
</dbReference>
<evidence type="ECO:0000259" key="1">
    <source>
        <dbReference type="Pfam" id="PF07995"/>
    </source>
</evidence>
<proteinExistence type="predicted"/>
<dbReference type="InterPro" id="IPR012938">
    <property type="entry name" value="Glc/Sorbosone_DH"/>
</dbReference>